<keyword evidence="4" id="KW-0560">Oxidoreductase</keyword>
<accession>A0AAW1GT26</accession>
<keyword evidence="2 4" id="KW-0479">Metal-binding</keyword>
<evidence type="ECO:0000259" key="5">
    <source>
        <dbReference type="PROSITE" id="PS51471"/>
    </source>
</evidence>
<sequence>MAQITQKNIINIDDGIPTIDLSSITSLDHLPNTNDAIIDRNMAKLVTEVGDACEKWGIFRVINHGVPLEILESARKFFALSKEDKMKASRDETCPMGYSDEAWKQVFEFCGNESVVTQQGSHVFQVVNRWPESPAELREAAQEYGRGVEKLGLKILELIALSLGLDANRLTEFHKDTSLSVRLHQYAPRPDPEAMLEAGTHTDTGCVTVLAQDDIGGLEVKRKNDGEWIALKPVSGALTINIGDIVQVWSNDKYHSVVHRVRPNTTKERLSIASLFGPAYYVNVKPLDELINDQNCAKYREYNWGVFRASRMKNYGNKQSLERQEISHFRIIKT</sequence>
<dbReference type="Gene3D" id="2.60.120.330">
    <property type="entry name" value="B-lactam Antibiotic, Isopenicillin N Synthase, Chain"/>
    <property type="match status" value="1"/>
</dbReference>
<proteinExistence type="inferred from homology"/>
<evidence type="ECO:0000256" key="3">
    <source>
        <dbReference type="ARBA" id="ARBA00023004"/>
    </source>
</evidence>
<evidence type="ECO:0000256" key="4">
    <source>
        <dbReference type="RuleBase" id="RU003682"/>
    </source>
</evidence>
<dbReference type="GO" id="GO:0046872">
    <property type="term" value="F:metal ion binding"/>
    <property type="evidence" value="ECO:0007669"/>
    <property type="project" value="UniProtKB-KW"/>
</dbReference>
<dbReference type="GO" id="GO:0016491">
    <property type="term" value="F:oxidoreductase activity"/>
    <property type="evidence" value="ECO:0007669"/>
    <property type="project" value="UniProtKB-KW"/>
</dbReference>
<evidence type="ECO:0000256" key="1">
    <source>
        <dbReference type="ARBA" id="ARBA00008056"/>
    </source>
</evidence>
<feature type="domain" description="Fe2OG dioxygenase" evidence="5">
    <location>
        <begin position="177"/>
        <end position="278"/>
    </location>
</feature>
<dbReference type="InterPro" id="IPR026992">
    <property type="entry name" value="DIOX_N"/>
</dbReference>
<dbReference type="Pfam" id="PF14226">
    <property type="entry name" value="DIOX_N"/>
    <property type="match status" value="1"/>
</dbReference>
<dbReference type="AlphaFoldDB" id="A0AAW1GT26"/>
<dbReference type="InterPro" id="IPR027443">
    <property type="entry name" value="IPNS-like_sf"/>
</dbReference>
<dbReference type="InterPro" id="IPR005123">
    <property type="entry name" value="Oxoglu/Fe-dep_dioxygenase_dom"/>
</dbReference>
<dbReference type="InterPro" id="IPR050295">
    <property type="entry name" value="Plant_2OG-oxidoreductases"/>
</dbReference>
<evidence type="ECO:0000313" key="6">
    <source>
        <dbReference type="EMBL" id="KAK9667949.1"/>
    </source>
</evidence>
<dbReference type="PROSITE" id="PS51471">
    <property type="entry name" value="FE2OG_OXY"/>
    <property type="match status" value="1"/>
</dbReference>
<evidence type="ECO:0000256" key="2">
    <source>
        <dbReference type="ARBA" id="ARBA00022723"/>
    </source>
</evidence>
<keyword evidence="7" id="KW-1185">Reference proteome</keyword>
<keyword evidence="3 4" id="KW-0408">Iron</keyword>
<dbReference type="InterPro" id="IPR044861">
    <property type="entry name" value="IPNS-like_FE2OG_OXY"/>
</dbReference>
<dbReference type="Proteomes" id="UP001443914">
    <property type="component" value="Unassembled WGS sequence"/>
</dbReference>
<comment type="similarity">
    <text evidence="1 4">Belongs to the iron/ascorbate-dependent oxidoreductase family.</text>
</comment>
<dbReference type="Pfam" id="PF03171">
    <property type="entry name" value="2OG-FeII_Oxy"/>
    <property type="match status" value="1"/>
</dbReference>
<dbReference type="PANTHER" id="PTHR47991">
    <property type="entry name" value="OXOGLUTARATE/IRON-DEPENDENT DIOXYGENASE"/>
    <property type="match status" value="1"/>
</dbReference>
<comment type="caution">
    <text evidence="6">The sequence shown here is derived from an EMBL/GenBank/DDBJ whole genome shotgun (WGS) entry which is preliminary data.</text>
</comment>
<gene>
    <name evidence="6" type="ORF">RND81_13G023100</name>
</gene>
<protein>
    <recommendedName>
        <fullName evidence="5">Fe2OG dioxygenase domain-containing protein</fullName>
    </recommendedName>
</protein>
<name>A0AAW1GT26_SAPOF</name>
<dbReference type="EMBL" id="JBDFQZ010000013">
    <property type="protein sequence ID" value="KAK9667949.1"/>
    <property type="molecule type" value="Genomic_DNA"/>
</dbReference>
<evidence type="ECO:0000313" key="7">
    <source>
        <dbReference type="Proteomes" id="UP001443914"/>
    </source>
</evidence>
<dbReference type="FunFam" id="2.60.120.330:FF:000012">
    <property type="entry name" value="Gibberellin 20 oxidase 1"/>
    <property type="match status" value="1"/>
</dbReference>
<dbReference type="SUPFAM" id="SSF51197">
    <property type="entry name" value="Clavaminate synthase-like"/>
    <property type="match status" value="1"/>
</dbReference>
<organism evidence="6 7">
    <name type="scientific">Saponaria officinalis</name>
    <name type="common">Common soapwort</name>
    <name type="synonym">Lychnis saponaria</name>
    <dbReference type="NCBI Taxonomy" id="3572"/>
    <lineage>
        <taxon>Eukaryota</taxon>
        <taxon>Viridiplantae</taxon>
        <taxon>Streptophyta</taxon>
        <taxon>Embryophyta</taxon>
        <taxon>Tracheophyta</taxon>
        <taxon>Spermatophyta</taxon>
        <taxon>Magnoliopsida</taxon>
        <taxon>eudicotyledons</taxon>
        <taxon>Gunneridae</taxon>
        <taxon>Pentapetalae</taxon>
        <taxon>Caryophyllales</taxon>
        <taxon>Caryophyllaceae</taxon>
        <taxon>Caryophylleae</taxon>
        <taxon>Saponaria</taxon>
    </lineage>
</organism>
<reference evidence="6" key="1">
    <citation type="submission" date="2024-03" db="EMBL/GenBank/DDBJ databases">
        <title>WGS assembly of Saponaria officinalis var. Norfolk2.</title>
        <authorList>
            <person name="Jenkins J."/>
            <person name="Shu S."/>
            <person name="Grimwood J."/>
            <person name="Barry K."/>
            <person name="Goodstein D."/>
            <person name="Schmutz J."/>
            <person name="Leebens-Mack J."/>
            <person name="Osbourn A."/>
        </authorList>
    </citation>
    <scope>NUCLEOTIDE SEQUENCE [LARGE SCALE GENOMIC DNA]</scope>
    <source>
        <strain evidence="6">JIC</strain>
    </source>
</reference>